<protein>
    <submittedName>
        <fullName evidence="2">Uncharacterized protein</fullName>
    </submittedName>
</protein>
<keyword evidence="3" id="KW-1185">Reference proteome</keyword>
<dbReference type="EMBL" id="SIHJ01000002">
    <property type="protein sequence ID" value="TWT33487.1"/>
    <property type="molecule type" value="Genomic_DNA"/>
</dbReference>
<dbReference type="Proteomes" id="UP000316714">
    <property type="component" value="Unassembled WGS sequence"/>
</dbReference>
<reference evidence="2 3" key="1">
    <citation type="submission" date="2019-02" db="EMBL/GenBank/DDBJ databases">
        <title>Deep-cultivation of Planctomycetes and their phenomic and genomic characterization uncovers novel biology.</title>
        <authorList>
            <person name="Wiegand S."/>
            <person name="Jogler M."/>
            <person name="Boedeker C."/>
            <person name="Pinto D."/>
            <person name="Vollmers J."/>
            <person name="Rivas-Marin E."/>
            <person name="Kohn T."/>
            <person name="Peeters S.H."/>
            <person name="Heuer A."/>
            <person name="Rast P."/>
            <person name="Oberbeckmann S."/>
            <person name="Bunk B."/>
            <person name="Jeske O."/>
            <person name="Meyerdierks A."/>
            <person name="Storesund J.E."/>
            <person name="Kallscheuer N."/>
            <person name="Luecker S."/>
            <person name="Lage O.M."/>
            <person name="Pohl T."/>
            <person name="Merkel B.J."/>
            <person name="Hornburger P."/>
            <person name="Mueller R.-W."/>
            <person name="Bruemmer F."/>
            <person name="Labrenz M."/>
            <person name="Spormann A.M."/>
            <person name="Op Den Camp H."/>
            <person name="Overmann J."/>
            <person name="Amann R."/>
            <person name="Jetten M.S.M."/>
            <person name="Mascher T."/>
            <person name="Medema M.H."/>
            <person name="Devos D.P."/>
            <person name="Kaster A.-K."/>
            <person name="Ovreas L."/>
            <person name="Rohde M."/>
            <person name="Galperin M.Y."/>
            <person name="Jogler C."/>
        </authorList>
    </citation>
    <scope>NUCLEOTIDE SEQUENCE [LARGE SCALE GENOMIC DNA]</scope>
    <source>
        <strain evidence="2 3">KOR34</strain>
    </source>
</reference>
<dbReference type="RefSeq" id="WP_146566157.1">
    <property type="nucleotide sequence ID" value="NZ_SIHJ01000002.1"/>
</dbReference>
<accession>A0A5C5V6Q8</accession>
<sequence precursor="true">MSGLPVPQPSAADYAAQHTEAPTVRAPKPAAHAPVDDSREELRRLAARTRLLNFILENHRQRQLDAVRGLRSSGAE</sequence>
<evidence type="ECO:0000313" key="2">
    <source>
        <dbReference type="EMBL" id="TWT33487.1"/>
    </source>
</evidence>
<gene>
    <name evidence="2" type="ORF">KOR34_33190</name>
</gene>
<evidence type="ECO:0000313" key="3">
    <source>
        <dbReference type="Proteomes" id="UP000316714"/>
    </source>
</evidence>
<proteinExistence type="predicted"/>
<evidence type="ECO:0000256" key="1">
    <source>
        <dbReference type="SAM" id="MobiDB-lite"/>
    </source>
</evidence>
<name>A0A5C5V6Q8_9BACT</name>
<organism evidence="2 3">
    <name type="scientific">Posidoniimonas corsicana</name>
    <dbReference type="NCBI Taxonomy" id="1938618"/>
    <lineage>
        <taxon>Bacteria</taxon>
        <taxon>Pseudomonadati</taxon>
        <taxon>Planctomycetota</taxon>
        <taxon>Planctomycetia</taxon>
        <taxon>Pirellulales</taxon>
        <taxon>Lacipirellulaceae</taxon>
        <taxon>Posidoniimonas</taxon>
    </lineage>
</organism>
<feature type="region of interest" description="Disordered" evidence="1">
    <location>
        <begin position="1"/>
        <end position="39"/>
    </location>
</feature>
<comment type="caution">
    <text evidence="2">The sequence shown here is derived from an EMBL/GenBank/DDBJ whole genome shotgun (WGS) entry which is preliminary data.</text>
</comment>
<dbReference type="AlphaFoldDB" id="A0A5C5V6Q8"/>